<feature type="transmembrane region" description="Helical" evidence="2">
    <location>
        <begin position="35"/>
        <end position="56"/>
    </location>
</feature>
<accession>A0ABX0T4Y6</accession>
<dbReference type="InterPro" id="IPR025445">
    <property type="entry name" value="DUF4191"/>
</dbReference>
<organism evidence="3 4">
    <name type="scientific">Curtobacterium salicis</name>
    <dbReference type="NCBI Taxonomy" id="1779862"/>
    <lineage>
        <taxon>Bacteria</taxon>
        <taxon>Bacillati</taxon>
        <taxon>Actinomycetota</taxon>
        <taxon>Actinomycetes</taxon>
        <taxon>Micrococcales</taxon>
        <taxon>Microbacteriaceae</taxon>
        <taxon>Curtobacterium</taxon>
    </lineage>
</organism>
<protein>
    <recommendedName>
        <fullName evidence="5">DUF4191 domain-containing protein</fullName>
    </recommendedName>
</protein>
<comment type="caution">
    <text evidence="3">The sequence shown here is derived from an EMBL/GenBank/DDBJ whole genome shotgun (WGS) entry which is preliminary data.</text>
</comment>
<dbReference type="EMBL" id="JAAOYO010000001">
    <property type="protein sequence ID" value="NII39968.1"/>
    <property type="molecule type" value="Genomic_DNA"/>
</dbReference>
<reference evidence="3 4" key="1">
    <citation type="submission" date="2020-03" db="EMBL/GenBank/DDBJ databases">
        <title>Above-ground endophytic microbial communities from plants in different locations in the United States.</title>
        <authorList>
            <person name="Frank C."/>
        </authorList>
    </citation>
    <scope>NUCLEOTIDE SEQUENCE [LARGE SCALE GENOMIC DNA]</scope>
    <source>
        <strain evidence="3 4">WW7</strain>
    </source>
</reference>
<feature type="transmembrane region" description="Helical" evidence="2">
    <location>
        <begin position="62"/>
        <end position="83"/>
    </location>
</feature>
<evidence type="ECO:0000313" key="4">
    <source>
        <dbReference type="Proteomes" id="UP001318300"/>
    </source>
</evidence>
<dbReference type="Pfam" id="PF13829">
    <property type="entry name" value="DUF4191"/>
    <property type="match status" value="1"/>
</dbReference>
<keyword evidence="2" id="KW-0472">Membrane</keyword>
<feature type="region of interest" description="Disordered" evidence="1">
    <location>
        <begin position="216"/>
        <end position="237"/>
    </location>
</feature>
<dbReference type="RefSeq" id="WP_166779089.1">
    <property type="nucleotide sequence ID" value="NZ_JAAOYO010000001.1"/>
</dbReference>
<evidence type="ECO:0000313" key="3">
    <source>
        <dbReference type="EMBL" id="NII39968.1"/>
    </source>
</evidence>
<gene>
    <name evidence="3" type="ORF">E9228_000587</name>
</gene>
<keyword evidence="2" id="KW-0812">Transmembrane</keyword>
<evidence type="ECO:0000256" key="1">
    <source>
        <dbReference type="SAM" id="MobiDB-lite"/>
    </source>
</evidence>
<keyword evidence="2" id="KW-1133">Transmembrane helix</keyword>
<dbReference type="Proteomes" id="UP001318300">
    <property type="component" value="Unassembled WGS sequence"/>
</dbReference>
<evidence type="ECO:0000256" key="2">
    <source>
        <dbReference type="SAM" id="Phobius"/>
    </source>
</evidence>
<proteinExistence type="predicted"/>
<evidence type="ECO:0008006" key="5">
    <source>
        <dbReference type="Google" id="ProtNLM"/>
    </source>
</evidence>
<keyword evidence="4" id="KW-1185">Reference proteome</keyword>
<sequence length="237" mass="25782">MARSSSSSSPAKEPGRLKQMYQVFTMTRRADPSSVWWFALAFLGPVVVGVLAALLIPGQNWLAITLWIIAGVLLGVLLFLIVLGRLAERAAYSQIEGQPGAVGAVLTNSLRRQWRSSEMPVAVHGRSQAAVYRAVGTPGVVLITEGQVTNLTRQVEEERRKVARIVPNVPIHVVHVGDAADQVTLHKLPRAMNKYKKALNRNEVLAVSNRLDSLTHGPASAIPKGIDPTRVRAGRPR</sequence>
<name>A0ABX0T4Y6_9MICO</name>